<dbReference type="AlphaFoldDB" id="A0A1I7SKC0"/>
<protein>
    <submittedName>
        <fullName evidence="2">DUF2262 domain-containing protein</fullName>
    </submittedName>
</protein>
<sequence length="45" mass="5000">MTFATDVADGVLACFYDDTRVDKAFLTIDVANGNLRIFGKEVEEK</sequence>
<accession>A0A1I7SKC0</accession>
<dbReference type="WBParaSite" id="BXY_1350000.1">
    <property type="protein sequence ID" value="BXY_1350000.1"/>
    <property type="gene ID" value="BXY_1350000"/>
</dbReference>
<organism evidence="1 2">
    <name type="scientific">Bursaphelenchus xylophilus</name>
    <name type="common">Pinewood nematode worm</name>
    <name type="synonym">Aphelenchoides xylophilus</name>
    <dbReference type="NCBI Taxonomy" id="6326"/>
    <lineage>
        <taxon>Eukaryota</taxon>
        <taxon>Metazoa</taxon>
        <taxon>Ecdysozoa</taxon>
        <taxon>Nematoda</taxon>
        <taxon>Chromadorea</taxon>
        <taxon>Rhabditida</taxon>
        <taxon>Tylenchina</taxon>
        <taxon>Tylenchomorpha</taxon>
        <taxon>Aphelenchoidea</taxon>
        <taxon>Aphelenchoididae</taxon>
        <taxon>Bursaphelenchus</taxon>
    </lineage>
</organism>
<reference evidence="2" key="1">
    <citation type="submission" date="2016-11" db="UniProtKB">
        <authorList>
            <consortium name="WormBaseParasite"/>
        </authorList>
    </citation>
    <scope>IDENTIFICATION</scope>
</reference>
<proteinExistence type="predicted"/>
<evidence type="ECO:0000313" key="1">
    <source>
        <dbReference type="Proteomes" id="UP000095284"/>
    </source>
</evidence>
<evidence type="ECO:0000313" key="2">
    <source>
        <dbReference type="WBParaSite" id="BXY_1350000.1"/>
    </source>
</evidence>
<name>A0A1I7SKC0_BURXY</name>
<dbReference type="Proteomes" id="UP000095284">
    <property type="component" value="Unplaced"/>
</dbReference>